<gene>
    <name evidence="1" type="ORF">SAMN04489759_103145</name>
</gene>
<sequence length="175" mass="20984">MKNATTLFTDRIGKLEREIDRLRQERAMLYKFQRLLGEFPQALRDDDRFTPRTATKFELLARVLDYLNLPDTFIYGGASTKEIYRAVLDGIRRDRNATIAFNSHPQRLEREEERKVLTPLEANEDTLNYNTFRSYLARYRDEGRIFFNEETRRWRATELEVIAHTPEEEDERDRS</sequence>
<dbReference type="AlphaFoldDB" id="A0A1G7NVU8"/>
<dbReference type="EMBL" id="FNBP01000003">
    <property type="protein sequence ID" value="SDF78134.1"/>
    <property type="molecule type" value="Genomic_DNA"/>
</dbReference>
<accession>A0A1G7NVU8</accession>
<evidence type="ECO:0000313" key="1">
    <source>
        <dbReference type="EMBL" id="SDF78134.1"/>
    </source>
</evidence>
<organism evidence="1 2">
    <name type="scientific">Sulfitobacter delicatus</name>
    <dbReference type="NCBI Taxonomy" id="218672"/>
    <lineage>
        <taxon>Bacteria</taxon>
        <taxon>Pseudomonadati</taxon>
        <taxon>Pseudomonadota</taxon>
        <taxon>Alphaproteobacteria</taxon>
        <taxon>Rhodobacterales</taxon>
        <taxon>Roseobacteraceae</taxon>
        <taxon>Sulfitobacter</taxon>
    </lineage>
</organism>
<evidence type="ECO:0000313" key="2">
    <source>
        <dbReference type="Proteomes" id="UP000199399"/>
    </source>
</evidence>
<proteinExistence type="predicted"/>
<keyword evidence="2" id="KW-1185">Reference proteome</keyword>
<protein>
    <submittedName>
        <fullName evidence="1">Uncharacterized protein</fullName>
    </submittedName>
</protein>
<dbReference type="Proteomes" id="UP000199399">
    <property type="component" value="Unassembled WGS sequence"/>
</dbReference>
<dbReference type="RefSeq" id="WP_139186616.1">
    <property type="nucleotide sequence ID" value="NZ_FNBP01000003.1"/>
</dbReference>
<reference evidence="2" key="1">
    <citation type="submission" date="2016-10" db="EMBL/GenBank/DDBJ databases">
        <authorList>
            <person name="Varghese N."/>
            <person name="Submissions S."/>
        </authorList>
    </citation>
    <scope>NUCLEOTIDE SEQUENCE [LARGE SCALE GENOMIC DNA]</scope>
    <source>
        <strain evidence="2">DSM 16477</strain>
    </source>
</reference>
<name>A0A1G7NVU8_9RHOB</name>